<feature type="compositionally biased region" description="Pro residues" evidence="1">
    <location>
        <begin position="40"/>
        <end position="50"/>
    </location>
</feature>
<evidence type="ECO:0000313" key="3">
    <source>
        <dbReference type="EMBL" id="GGG69248.1"/>
    </source>
</evidence>
<feature type="chain" id="PRO_5037162428" description="DUF4440 domain-containing protein" evidence="2">
    <location>
        <begin position="26"/>
        <end position="205"/>
    </location>
</feature>
<feature type="region of interest" description="Disordered" evidence="1">
    <location>
        <begin position="30"/>
        <end position="60"/>
    </location>
</feature>
<reference evidence="3" key="1">
    <citation type="journal article" date="2014" name="Int. J. Syst. Evol. Microbiol.">
        <title>Complete genome sequence of Corynebacterium casei LMG S-19264T (=DSM 44701T), isolated from a smear-ripened cheese.</title>
        <authorList>
            <consortium name="US DOE Joint Genome Institute (JGI-PGF)"/>
            <person name="Walter F."/>
            <person name="Albersmeier A."/>
            <person name="Kalinowski J."/>
            <person name="Ruckert C."/>
        </authorList>
    </citation>
    <scope>NUCLEOTIDE SEQUENCE</scope>
    <source>
        <strain evidence="3">CGMCC 1.12187</strain>
    </source>
</reference>
<gene>
    <name evidence="3" type="ORF">GCM10011374_37090</name>
</gene>
<proteinExistence type="predicted"/>
<feature type="compositionally biased region" description="Low complexity" evidence="1">
    <location>
        <begin position="30"/>
        <end position="39"/>
    </location>
</feature>
<evidence type="ECO:0008006" key="5">
    <source>
        <dbReference type="Google" id="ProtNLM"/>
    </source>
</evidence>
<evidence type="ECO:0000256" key="1">
    <source>
        <dbReference type="SAM" id="MobiDB-lite"/>
    </source>
</evidence>
<dbReference type="AlphaFoldDB" id="A0A917M0S2"/>
<protein>
    <recommendedName>
        <fullName evidence="5">DUF4440 domain-containing protein</fullName>
    </recommendedName>
</protein>
<dbReference type="EMBL" id="BMEQ01000033">
    <property type="protein sequence ID" value="GGG69248.1"/>
    <property type="molecule type" value="Genomic_DNA"/>
</dbReference>
<comment type="caution">
    <text evidence="3">The sequence shown here is derived from an EMBL/GenBank/DDBJ whole genome shotgun (WGS) entry which is preliminary data.</text>
</comment>
<evidence type="ECO:0000256" key="2">
    <source>
        <dbReference type="SAM" id="SignalP"/>
    </source>
</evidence>
<sequence>MSHRPRLITALAVCVLPLAACSWQAAQETSQSSSTAPAPEASPPSAPTPEVPGDGTFPQVQDVDRTDVESTARTAAILLHSWDTAVDRTETAAAIRATPLMSEEWADAQVEPARNSSHGEWLGPAEHRAYSRAQAVPAIGDASADVGEDRAVRAYEVSWRWASRDGEPAPGTGSRQVTIYLEKHSGAWEVVGHQSQEMAAGEAGS</sequence>
<dbReference type="RefSeq" id="WP_188539929.1">
    <property type="nucleotide sequence ID" value="NZ_BMEQ01000033.1"/>
</dbReference>
<dbReference type="Proteomes" id="UP000638848">
    <property type="component" value="Unassembled WGS sequence"/>
</dbReference>
<evidence type="ECO:0000313" key="4">
    <source>
        <dbReference type="Proteomes" id="UP000638848"/>
    </source>
</evidence>
<reference evidence="3" key="2">
    <citation type="submission" date="2020-09" db="EMBL/GenBank/DDBJ databases">
        <authorList>
            <person name="Sun Q."/>
            <person name="Zhou Y."/>
        </authorList>
    </citation>
    <scope>NUCLEOTIDE SEQUENCE</scope>
    <source>
        <strain evidence="3">CGMCC 1.12187</strain>
    </source>
</reference>
<feature type="signal peptide" evidence="2">
    <location>
        <begin position="1"/>
        <end position="25"/>
    </location>
</feature>
<keyword evidence="2" id="KW-0732">Signal</keyword>
<name>A0A917M0S2_9MICC</name>
<accession>A0A917M0S2</accession>
<keyword evidence="4" id="KW-1185">Reference proteome</keyword>
<organism evidence="3 4">
    <name type="scientific">Kocuria dechangensis</name>
    <dbReference type="NCBI Taxonomy" id="1176249"/>
    <lineage>
        <taxon>Bacteria</taxon>
        <taxon>Bacillati</taxon>
        <taxon>Actinomycetota</taxon>
        <taxon>Actinomycetes</taxon>
        <taxon>Micrococcales</taxon>
        <taxon>Micrococcaceae</taxon>
        <taxon>Kocuria</taxon>
    </lineage>
</organism>